<dbReference type="Pfam" id="PF00644">
    <property type="entry name" value="PARP"/>
    <property type="match status" value="1"/>
</dbReference>
<dbReference type="PANTHER" id="PTHR10459">
    <property type="entry name" value="DNA LIGASE"/>
    <property type="match status" value="1"/>
</dbReference>
<feature type="region of interest" description="Disordered" evidence="20">
    <location>
        <begin position="180"/>
        <end position="219"/>
    </location>
</feature>
<dbReference type="AlphaFoldDB" id="A0A5J5BNR6"/>
<dbReference type="PROSITE" id="PS51059">
    <property type="entry name" value="PARP_CATALYTIC"/>
    <property type="match status" value="1"/>
</dbReference>
<keyword evidence="27" id="KW-1185">Reference proteome</keyword>
<keyword evidence="14 18" id="KW-0539">Nucleus</keyword>
<evidence type="ECO:0000313" key="26">
    <source>
        <dbReference type="EMBL" id="KAA8544469.1"/>
    </source>
</evidence>
<evidence type="ECO:0000256" key="1">
    <source>
        <dbReference type="ARBA" id="ARBA00000438"/>
    </source>
</evidence>
<dbReference type="Proteomes" id="UP000325577">
    <property type="component" value="Linkage Group LG11"/>
</dbReference>
<keyword evidence="4 18" id="KW-0328">Glycosyltransferase</keyword>
<evidence type="ECO:0000256" key="16">
    <source>
        <dbReference type="ARBA" id="ARBA00024945"/>
    </source>
</evidence>
<keyword evidence="6" id="KW-0548">Nucleotidyltransferase</keyword>
<comment type="similarity">
    <text evidence="15">Belongs to the ARTD/PARP family.</text>
</comment>
<evidence type="ECO:0000256" key="19">
    <source>
        <dbReference type="RuleBase" id="RU362114"/>
    </source>
</evidence>
<feature type="domain" description="PARP catalytic" evidence="23">
    <location>
        <begin position="722"/>
        <end position="944"/>
    </location>
</feature>
<dbReference type="SUPFAM" id="SSF56399">
    <property type="entry name" value="ADP-ribosylation"/>
    <property type="match status" value="1"/>
</dbReference>
<name>A0A5J5BNR6_9ASTE</name>
<keyword evidence="11 18" id="KW-0862">Zinc</keyword>
<evidence type="ECO:0000256" key="5">
    <source>
        <dbReference type="ARBA" id="ARBA00022679"/>
    </source>
</evidence>
<dbReference type="InterPro" id="IPR004102">
    <property type="entry name" value="Poly(ADP-ribose)pol_reg_dom"/>
</dbReference>
<keyword evidence="12 18" id="KW-0520">NAD</keyword>
<evidence type="ECO:0000259" key="25">
    <source>
        <dbReference type="PROSITE" id="PS51977"/>
    </source>
</evidence>
<evidence type="ECO:0000256" key="13">
    <source>
        <dbReference type="ARBA" id="ARBA00023125"/>
    </source>
</evidence>
<dbReference type="SUPFAM" id="SSF52113">
    <property type="entry name" value="BRCT domain"/>
    <property type="match status" value="1"/>
</dbReference>
<dbReference type="OrthoDB" id="2017365at2759"/>
<dbReference type="Gene3D" id="3.30.1740.10">
    <property type="entry name" value="Zinc finger, PARP-type"/>
    <property type="match status" value="2"/>
</dbReference>
<evidence type="ECO:0000256" key="18">
    <source>
        <dbReference type="PIRNR" id="PIRNR000489"/>
    </source>
</evidence>
<evidence type="ECO:0000256" key="7">
    <source>
        <dbReference type="ARBA" id="ARBA00022723"/>
    </source>
</evidence>
<dbReference type="GO" id="GO:0051287">
    <property type="term" value="F:NAD binding"/>
    <property type="evidence" value="ECO:0007669"/>
    <property type="project" value="UniProtKB-UniRule"/>
</dbReference>
<evidence type="ECO:0000256" key="14">
    <source>
        <dbReference type="ARBA" id="ARBA00023242"/>
    </source>
</evidence>
<dbReference type="Gene3D" id="3.90.228.10">
    <property type="match status" value="1"/>
</dbReference>
<feature type="domain" description="PARP alpha-helical" evidence="24">
    <location>
        <begin position="598"/>
        <end position="717"/>
    </location>
</feature>
<dbReference type="PROSITE" id="PS51977">
    <property type="entry name" value="WGR"/>
    <property type="match status" value="1"/>
</dbReference>
<dbReference type="GO" id="GO:0140806">
    <property type="term" value="F:NAD+-protein-aspartate ADP-ribosyltransferase activity"/>
    <property type="evidence" value="ECO:0007669"/>
    <property type="project" value="RHEA"/>
</dbReference>
<evidence type="ECO:0000256" key="9">
    <source>
        <dbReference type="ARBA" id="ARBA00022765"/>
    </source>
</evidence>
<keyword evidence="9" id="KW-0013">ADP-ribosylation</keyword>
<dbReference type="GO" id="GO:0003950">
    <property type="term" value="F:NAD+ poly-ADP-ribosyltransferase activity"/>
    <property type="evidence" value="ECO:0007669"/>
    <property type="project" value="UniProtKB-UniRule"/>
</dbReference>
<comment type="catalytic activity">
    <reaction evidence="1 18">
        <text>L-aspartyl-[protein] + NAD(+) = 4-O-(ADP-D-ribosyl)-L-aspartyl-[protein] + nicotinamide</text>
        <dbReference type="Rhea" id="RHEA:54424"/>
        <dbReference type="Rhea" id="RHEA-COMP:9867"/>
        <dbReference type="Rhea" id="RHEA-COMP:13832"/>
        <dbReference type="ChEBI" id="CHEBI:17154"/>
        <dbReference type="ChEBI" id="CHEBI:29961"/>
        <dbReference type="ChEBI" id="CHEBI:57540"/>
        <dbReference type="ChEBI" id="CHEBI:138102"/>
    </reaction>
</comment>
<evidence type="ECO:0000259" key="23">
    <source>
        <dbReference type="PROSITE" id="PS51059"/>
    </source>
</evidence>
<dbReference type="PROSITE" id="PS52007">
    <property type="entry name" value="PADR1"/>
    <property type="match status" value="1"/>
</dbReference>
<dbReference type="GO" id="GO:0005730">
    <property type="term" value="C:nucleolus"/>
    <property type="evidence" value="ECO:0007669"/>
    <property type="project" value="TreeGrafter"/>
</dbReference>
<dbReference type="FunFam" id="3.40.50.10190:FF:000051">
    <property type="entry name" value="Poly [ADP-ribose] polymerase"/>
    <property type="match status" value="1"/>
</dbReference>
<dbReference type="EMBL" id="CM018034">
    <property type="protein sequence ID" value="KAA8544469.1"/>
    <property type="molecule type" value="Genomic_DNA"/>
</dbReference>
<evidence type="ECO:0000256" key="3">
    <source>
        <dbReference type="ARBA" id="ARBA00004123"/>
    </source>
</evidence>
<comment type="catalytic activity">
    <reaction evidence="17 18">
        <text>NAD(+) + (ADP-D-ribosyl)n-acceptor = nicotinamide + (ADP-D-ribosyl)n+1-acceptor + H(+).</text>
        <dbReference type="EC" id="2.4.2.30"/>
    </reaction>
</comment>
<dbReference type="SMART" id="SM01336">
    <property type="entry name" value="zf-PARP"/>
    <property type="match status" value="2"/>
</dbReference>
<accession>A0A5J5BNR6</accession>
<dbReference type="InterPro" id="IPR001357">
    <property type="entry name" value="BRCT_dom"/>
</dbReference>
<keyword evidence="5 18" id="KW-0808">Transferase</keyword>
<dbReference type="Gene3D" id="1.20.142.10">
    <property type="entry name" value="Poly(ADP-ribose) polymerase, regulatory domain"/>
    <property type="match status" value="1"/>
</dbReference>
<dbReference type="GO" id="GO:0006302">
    <property type="term" value="P:double-strand break repair"/>
    <property type="evidence" value="ECO:0007669"/>
    <property type="project" value="TreeGrafter"/>
</dbReference>
<evidence type="ECO:0000259" key="21">
    <source>
        <dbReference type="PROSITE" id="PS50064"/>
    </source>
</evidence>
<gene>
    <name evidence="26" type="ORF">F0562_022491</name>
</gene>
<evidence type="ECO:0000256" key="10">
    <source>
        <dbReference type="ARBA" id="ARBA00022771"/>
    </source>
</evidence>
<evidence type="ECO:0000256" key="17">
    <source>
        <dbReference type="ARBA" id="ARBA00033987"/>
    </source>
</evidence>
<dbReference type="SMART" id="SM00773">
    <property type="entry name" value="WGR"/>
    <property type="match status" value="1"/>
</dbReference>
<dbReference type="GO" id="GO:0003677">
    <property type="term" value="F:DNA binding"/>
    <property type="evidence" value="ECO:0007669"/>
    <property type="project" value="UniProtKB-UniRule"/>
</dbReference>
<dbReference type="PANTHER" id="PTHR10459:SF80">
    <property type="entry name" value="POLY [ADP-RIBOSE] POLYMERASE 1"/>
    <property type="match status" value="1"/>
</dbReference>
<evidence type="ECO:0000256" key="15">
    <source>
        <dbReference type="ARBA" id="ARBA00024347"/>
    </source>
</evidence>
<dbReference type="InterPro" id="IPR001510">
    <property type="entry name" value="Znf_PARP"/>
</dbReference>
<evidence type="ECO:0000256" key="2">
    <source>
        <dbReference type="ARBA" id="ARBA00000459"/>
    </source>
</evidence>
<dbReference type="InterPro" id="IPR012982">
    <property type="entry name" value="PARP1-like_PADR1_Zn_ribbon"/>
</dbReference>
<protein>
    <recommendedName>
        <fullName evidence="18 19">Poly [ADP-ribose] polymerase</fullName>
        <ecNumber evidence="18">2.4.2.30</ecNumber>
    </recommendedName>
</protein>
<dbReference type="CDD" id="cd08001">
    <property type="entry name" value="WGR_PARP1_like"/>
    <property type="match status" value="1"/>
</dbReference>
<evidence type="ECO:0000259" key="24">
    <source>
        <dbReference type="PROSITE" id="PS51060"/>
    </source>
</evidence>
<dbReference type="Pfam" id="PF00645">
    <property type="entry name" value="zf-PARP"/>
    <property type="match status" value="2"/>
</dbReference>
<comment type="function">
    <text evidence="16">Involved in the base excision repair (BER) pathway, by catalyzing the poly(ADP-ribosyl)ation of a limited number of acceptor proteins involved in chromatin architecture and in DNA metabolism. This modification follows DNA damages and appears as an obligatory step in a detection/signaling pathway leading to the reparation of DNA strand breaks.</text>
</comment>
<feature type="compositionally biased region" description="Basic and acidic residues" evidence="20">
    <location>
        <begin position="203"/>
        <end position="212"/>
    </location>
</feature>
<dbReference type="PROSITE" id="PS51060">
    <property type="entry name" value="PARP_ALPHA_HD"/>
    <property type="match status" value="1"/>
</dbReference>
<feature type="domain" description="PARP-type" evidence="21">
    <location>
        <begin position="8"/>
        <end position="91"/>
    </location>
</feature>
<dbReference type="InterPro" id="IPR012317">
    <property type="entry name" value="Poly(ADP-ribose)pol_cat_dom"/>
</dbReference>
<dbReference type="InterPro" id="IPR036957">
    <property type="entry name" value="Znf_PARP_sf"/>
</dbReference>
<dbReference type="FunFam" id="1.20.142.10:FF:000002">
    <property type="entry name" value="Poly [ADP-ribose] polymerase"/>
    <property type="match status" value="1"/>
</dbReference>
<dbReference type="GO" id="GO:0070212">
    <property type="term" value="P:protein poly-ADP-ribosylation"/>
    <property type="evidence" value="ECO:0007669"/>
    <property type="project" value="TreeGrafter"/>
</dbReference>
<keyword evidence="13 18" id="KW-0238">DNA-binding</keyword>
<evidence type="ECO:0000256" key="4">
    <source>
        <dbReference type="ARBA" id="ARBA00022676"/>
    </source>
</evidence>
<dbReference type="CDD" id="cd01437">
    <property type="entry name" value="parp_like"/>
    <property type="match status" value="1"/>
</dbReference>
<dbReference type="GO" id="GO:0008270">
    <property type="term" value="F:zinc ion binding"/>
    <property type="evidence" value="ECO:0007669"/>
    <property type="project" value="UniProtKB-KW"/>
</dbReference>
<evidence type="ECO:0000256" key="20">
    <source>
        <dbReference type="SAM" id="MobiDB-lite"/>
    </source>
</evidence>
<dbReference type="SMART" id="SM01335">
    <property type="entry name" value="PADR1"/>
    <property type="match status" value="1"/>
</dbReference>
<feature type="domain" description="WGR" evidence="25">
    <location>
        <begin position="478"/>
        <end position="578"/>
    </location>
</feature>
<dbReference type="SMART" id="SM00292">
    <property type="entry name" value="BRCT"/>
    <property type="match status" value="1"/>
</dbReference>
<dbReference type="InterPro" id="IPR036420">
    <property type="entry name" value="BRCT_dom_sf"/>
</dbReference>
<feature type="domain" description="BRCT" evidence="22">
    <location>
        <begin position="357"/>
        <end position="452"/>
    </location>
</feature>
<keyword evidence="10" id="KW-0863">Zinc-finger</keyword>
<dbReference type="GO" id="GO:0140807">
    <property type="term" value="F:NAD+-protein-glutamate ADP-ribosyltransferase activity"/>
    <property type="evidence" value="ECO:0007669"/>
    <property type="project" value="RHEA"/>
</dbReference>
<evidence type="ECO:0000259" key="22">
    <source>
        <dbReference type="PROSITE" id="PS50172"/>
    </source>
</evidence>
<dbReference type="InterPro" id="IPR008288">
    <property type="entry name" value="PARP"/>
</dbReference>
<dbReference type="Pfam" id="PF00533">
    <property type="entry name" value="BRCT"/>
    <property type="match status" value="1"/>
</dbReference>
<comment type="catalytic activity">
    <reaction evidence="2 18">
        <text>L-glutamyl-[protein] + NAD(+) = 5-O-(ADP-D-ribosyl)-L-glutamyl-[protein] + nicotinamide</text>
        <dbReference type="Rhea" id="RHEA:58224"/>
        <dbReference type="Rhea" id="RHEA-COMP:10208"/>
        <dbReference type="Rhea" id="RHEA-COMP:15089"/>
        <dbReference type="ChEBI" id="CHEBI:17154"/>
        <dbReference type="ChEBI" id="CHEBI:29973"/>
        <dbReference type="ChEBI" id="CHEBI:57540"/>
        <dbReference type="ChEBI" id="CHEBI:142540"/>
    </reaction>
</comment>
<dbReference type="PROSITE" id="PS50172">
    <property type="entry name" value="BRCT"/>
    <property type="match status" value="1"/>
</dbReference>
<reference evidence="26 27" key="1">
    <citation type="submission" date="2019-09" db="EMBL/GenBank/DDBJ databases">
        <title>A chromosome-level genome assembly of the Chinese tupelo Nyssa sinensis.</title>
        <authorList>
            <person name="Yang X."/>
            <person name="Kang M."/>
            <person name="Yang Y."/>
            <person name="Xiong H."/>
            <person name="Wang M."/>
            <person name="Zhang Z."/>
            <person name="Wang Z."/>
            <person name="Wu H."/>
            <person name="Ma T."/>
            <person name="Liu J."/>
            <person name="Xi Z."/>
        </authorList>
    </citation>
    <scope>NUCLEOTIDE SEQUENCE [LARGE SCALE GENOMIC DNA]</scope>
    <source>
        <strain evidence="26">J267</strain>
        <tissue evidence="26">Leaf</tissue>
    </source>
</reference>
<dbReference type="GO" id="GO:0016779">
    <property type="term" value="F:nucleotidyltransferase activity"/>
    <property type="evidence" value="ECO:0007669"/>
    <property type="project" value="UniProtKB-KW"/>
</dbReference>
<dbReference type="InterPro" id="IPR008893">
    <property type="entry name" value="WGR_domain"/>
</dbReference>
<dbReference type="Pfam" id="PF05406">
    <property type="entry name" value="WGR"/>
    <property type="match status" value="1"/>
</dbReference>
<dbReference type="InterPro" id="IPR036616">
    <property type="entry name" value="Poly(ADP-ribose)pol_reg_dom_sf"/>
</dbReference>
<keyword evidence="8" id="KW-0677">Repeat</keyword>
<dbReference type="InterPro" id="IPR036930">
    <property type="entry name" value="WGR_dom_sf"/>
</dbReference>
<evidence type="ECO:0000256" key="11">
    <source>
        <dbReference type="ARBA" id="ARBA00022833"/>
    </source>
</evidence>
<dbReference type="Pfam" id="PF02877">
    <property type="entry name" value="PARP_reg"/>
    <property type="match status" value="1"/>
</dbReference>
<evidence type="ECO:0000256" key="6">
    <source>
        <dbReference type="ARBA" id="ARBA00022695"/>
    </source>
</evidence>
<evidence type="ECO:0000256" key="8">
    <source>
        <dbReference type="ARBA" id="ARBA00022737"/>
    </source>
</evidence>
<organism evidence="26 27">
    <name type="scientific">Nyssa sinensis</name>
    <dbReference type="NCBI Taxonomy" id="561372"/>
    <lineage>
        <taxon>Eukaryota</taxon>
        <taxon>Viridiplantae</taxon>
        <taxon>Streptophyta</taxon>
        <taxon>Embryophyta</taxon>
        <taxon>Tracheophyta</taxon>
        <taxon>Spermatophyta</taxon>
        <taxon>Magnoliopsida</taxon>
        <taxon>eudicotyledons</taxon>
        <taxon>Gunneridae</taxon>
        <taxon>Pentapetalae</taxon>
        <taxon>asterids</taxon>
        <taxon>Cornales</taxon>
        <taxon>Nyssaceae</taxon>
        <taxon>Nyssa</taxon>
    </lineage>
</organism>
<dbReference type="InterPro" id="IPR050800">
    <property type="entry name" value="ARTD/PARP"/>
</dbReference>
<feature type="domain" description="PARP-type" evidence="21">
    <location>
        <begin position="105"/>
        <end position="177"/>
    </location>
</feature>
<dbReference type="SUPFAM" id="SSF47587">
    <property type="entry name" value="Domain of poly(ADP-ribose) polymerase"/>
    <property type="match status" value="1"/>
</dbReference>
<dbReference type="Gene3D" id="3.90.640.80">
    <property type="match status" value="1"/>
</dbReference>
<dbReference type="SUPFAM" id="SSF142921">
    <property type="entry name" value="WGR domain-like"/>
    <property type="match status" value="1"/>
</dbReference>
<evidence type="ECO:0000256" key="12">
    <source>
        <dbReference type="ARBA" id="ARBA00023027"/>
    </source>
</evidence>
<dbReference type="SUPFAM" id="SSF57716">
    <property type="entry name" value="Glucocorticoid receptor-like (DNA-binding domain)"/>
    <property type="match status" value="2"/>
</dbReference>
<comment type="subcellular location">
    <subcellularLocation>
        <location evidence="3 18">Nucleus</location>
    </subcellularLocation>
</comment>
<dbReference type="Pfam" id="PF08063">
    <property type="entry name" value="Zn_ribbon_PADR1"/>
    <property type="match status" value="1"/>
</dbReference>
<keyword evidence="7 18" id="KW-0479">Metal-binding</keyword>
<dbReference type="PIRSF" id="PIRSF000489">
    <property type="entry name" value="NAD_ADPRT"/>
    <property type="match status" value="1"/>
</dbReference>
<sequence length="944" mass="107708">MANPPKPWKVDYAKSAKSKCQRCKNKIDKQKLRLGIVLQSTKHDGFVPLWYHVDCLFKKANRIKCLDDIEGLELLRWEDQKKIGRYVDGGGHGLQNNTAPAVIAYGIEVSQSSRATCKHCNQKITKSSVRISIKSEGGDTKGLAWHHASCFMELSPTTQVEELSGWDCLSASDQAVVSALTKKPHSTTKVADQPYAGSKRKRAENADQKKFAGSELGESQREAQTNELWALKDDLEKYVTKKLDLKEMLKANSQCSKGSPLDLLDRCVDGMLFGALARCPHCHKSTLYFAGDTYRCFGEEEWGKCSYSTKNAERVKGKWKIPEETTNQYLCKWFKSQKANKPVRILRQPANDHERRSKDEYLGDLKVAIAGGVPKEFIEEWKREIENAGGQVHPKIKKGVTNCFVVGDDVPDDDKDAEMRKAREMKLPIVNKHYLYECITRRKKLPFDQYKIEYTSNMTTKIMQGRGVVHESSGLQDWGHILKDGNNIYSINLNKCDLSDDKKSYYILQIIQDDEGSDCYVFRNWGRHGNKKVNKMKLDGKMTQSDAIKNFKDLFLKQTGNPWEAWEEQKFQKRPGKFLPVDNDDGVNNDVNEVDDVNSLLAPSLVELMKMLFNVETYRDTMRKFKIDVSQMPLGKLSKHRIKEGFEALTRIENILNSNVIKDEEFKKRQIRMASNEFFSKIPSIDTNVIEDEDDLKSKINVLEGLWDIEIASSLVGFENQDSLDEKYKKLRCEVAPLPHESEDYQLIKKYLETTKDPTDRLELEEVFSLEREGESHLSDKLKNKMLLWHGSRLTNFVGILNQGLRIAPPEAPPSGYDYGKGIYFADQVSNSAIYCHPDGENSLRLILLCEVALGEVNELKAKEDMTKLPQGKNSTKGLGRKKPQESGYFKWRDEIVVPCGKPVPSNVVGSDRTYNEYIVYDTAQTRRARTKESLDPELKGDRD</sequence>
<dbReference type="Pfam" id="PF21728">
    <property type="entry name" value="PADR1_N"/>
    <property type="match status" value="1"/>
</dbReference>
<dbReference type="InterPro" id="IPR049296">
    <property type="entry name" value="PARP1-like_PADR1_N"/>
</dbReference>
<proteinExistence type="inferred from homology"/>
<dbReference type="PROSITE" id="PS50064">
    <property type="entry name" value="ZF_PARP_2"/>
    <property type="match status" value="2"/>
</dbReference>
<evidence type="ECO:0000313" key="27">
    <source>
        <dbReference type="Proteomes" id="UP000325577"/>
    </source>
</evidence>
<dbReference type="EC" id="2.4.2.30" evidence="18"/>
<dbReference type="Gene3D" id="3.40.50.10190">
    <property type="entry name" value="BRCT domain"/>
    <property type="match status" value="1"/>
</dbReference>